<proteinExistence type="predicted"/>
<gene>
    <name evidence="2" type="ORF">SBAD_LOCUS7662</name>
</gene>
<name>A0A183IVL5_9BILA</name>
<organism evidence="4">
    <name type="scientific">Soboliphyme baturini</name>
    <dbReference type="NCBI Taxonomy" id="241478"/>
    <lineage>
        <taxon>Eukaryota</taxon>
        <taxon>Metazoa</taxon>
        <taxon>Ecdysozoa</taxon>
        <taxon>Nematoda</taxon>
        <taxon>Enoplea</taxon>
        <taxon>Dorylaimia</taxon>
        <taxon>Dioctophymatida</taxon>
        <taxon>Dioctophymatoidea</taxon>
        <taxon>Soboliphymatidae</taxon>
        <taxon>Soboliphyme</taxon>
    </lineage>
</organism>
<feature type="chain" id="PRO_5043140232" evidence="1">
    <location>
        <begin position="24"/>
        <end position="397"/>
    </location>
</feature>
<dbReference type="PANTHER" id="PTHR16311">
    <property type="entry name" value="THROMBOSPONDIN TYPE I DOMAIN-CONTAINING 1"/>
    <property type="match status" value="1"/>
</dbReference>
<dbReference type="InterPro" id="IPR038877">
    <property type="entry name" value="THSD1"/>
</dbReference>
<protein>
    <submittedName>
        <fullName evidence="4">Secreted protein</fullName>
    </submittedName>
</protein>
<dbReference type="OrthoDB" id="446173at2759"/>
<accession>A0A183IVL5</accession>
<reference evidence="2 3" key="2">
    <citation type="submission" date="2018-11" db="EMBL/GenBank/DDBJ databases">
        <authorList>
            <consortium name="Pathogen Informatics"/>
        </authorList>
    </citation>
    <scope>NUCLEOTIDE SEQUENCE [LARGE SCALE GENOMIC DNA]</scope>
</reference>
<reference evidence="4" key="1">
    <citation type="submission" date="2016-06" db="UniProtKB">
        <authorList>
            <consortium name="WormBaseParasite"/>
        </authorList>
    </citation>
    <scope>IDENTIFICATION</scope>
</reference>
<evidence type="ECO:0000313" key="2">
    <source>
        <dbReference type="EMBL" id="VDP13859.1"/>
    </source>
</evidence>
<dbReference type="GO" id="GO:0071944">
    <property type="term" value="C:cell periphery"/>
    <property type="evidence" value="ECO:0007669"/>
    <property type="project" value="TreeGrafter"/>
</dbReference>
<evidence type="ECO:0000313" key="3">
    <source>
        <dbReference type="Proteomes" id="UP000270296"/>
    </source>
</evidence>
<dbReference type="Proteomes" id="UP000270296">
    <property type="component" value="Unassembled WGS sequence"/>
</dbReference>
<keyword evidence="3" id="KW-1185">Reference proteome</keyword>
<dbReference type="EMBL" id="UZAM01010825">
    <property type="protein sequence ID" value="VDP13859.1"/>
    <property type="molecule type" value="Genomic_DNA"/>
</dbReference>
<keyword evidence="1" id="KW-0732">Signal</keyword>
<dbReference type="PANTHER" id="PTHR16311:SF3">
    <property type="entry name" value="THROMBOSPONDIN TYPE-1 DOMAIN-CONTAINING PROTEIN 1"/>
    <property type="match status" value="1"/>
</dbReference>
<dbReference type="WBParaSite" id="SBAD_0000795301-mRNA-1">
    <property type="protein sequence ID" value="SBAD_0000795301-mRNA-1"/>
    <property type="gene ID" value="SBAD_0000795301"/>
</dbReference>
<evidence type="ECO:0000313" key="4">
    <source>
        <dbReference type="WBParaSite" id="SBAD_0000795301-mRNA-1"/>
    </source>
</evidence>
<dbReference type="AlphaFoldDB" id="A0A183IVL5"/>
<feature type="signal peptide" evidence="1">
    <location>
        <begin position="1"/>
        <end position="23"/>
    </location>
</feature>
<evidence type="ECO:0000256" key="1">
    <source>
        <dbReference type="SAM" id="SignalP"/>
    </source>
</evidence>
<sequence>MLLNVLHLVVAALGNHVGPLATAAPLSQSVDFRARYATISNFCRANNATGLSAVQYGVLRLVTLVLAELVFDDEAGLFKGNRHAAWRCNFFRDNQSWLAIAEENSTVTYTHFCRRWLQRCPEVVHRLITQSARSRPDALGQNSSLSSTETAVTIFPKAATLKIPEAHVVLTKPLVVEIRLYSESCIERTLLKTFSDISLQLLRLTKDHMHFTHSQEFVTVHSVRMTLVENASQLATLDCHLFDREALYKVQLSGITTTVANASSFAIAASNVMNTTWSPVYEVKMPNDRIFPCPVSGIAVSFTKPSCVTDRHRIRLYAVVPKKYYTVHIVPETVYVAERKIRHNQAVVHFDCDDFDLIYPEYCFTYVTVLDDGAVDEHSTQCVPTERKKCKYVRRIS</sequence>